<feature type="compositionally biased region" description="Acidic residues" evidence="1">
    <location>
        <begin position="622"/>
        <end position="636"/>
    </location>
</feature>
<feature type="compositionally biased region" description="Low complexity" evidence="1">
    <location>
        <begin position="527"/>
        <end position="558"/>
    </location>
</feature>
<dbReference type="NCBIfam" id="NF041494">
    <property type="entry name" value="MobH"/>
    <property type="match status" value="1"/>
</dbReference>
<dbReference type="Gene3D" id="1.10.3210.40">
    <property type="match status" value="1"/>
</dbReference>
<accession>A0ABS8WG95</accession>
<evidence type="ECO:0000256" key="1">
    <source>
        <dbReference type="SAM" id="MobiDB-lite"/>
    </source>
</evidence>
<proteinExistence type="predicted"/>
<dbReference type="RefSeq" id="WP_233055053.1">
    <property type="nucleotide sequence ID" value="NZ_JAIMJA010000039.1"/>
</dbReference>
<evidence type="ECO:0000313" key="4">
    <source>
        <dbReference type="Proteomes" id="UP001201273"/>
    </source>
</evidence>
<feature type="compositionally biased region" description="Polar residues" evidence="1">
    <location>
        <begin position="449"/>
        <end position="526"/>
    </location>
</feature>
<feature type="region of interest" description="Disordered" evidence="1">
    <location>
        <begin position="438"/>
        <end position="638"/>
    </location>
</feature>
<comment type="caution">
    <text evidence="3">The sequence shown here is derived from an EMBL/GenBank/DDBJ whole genome shotgun (WGS) entry which is preliminary data.</text>
</comment>
<feature type="compositionally biased region" description="Polar residues" evidence="1">
    <location>
        <begin position="749"/>
        <end position="758"/>
    </location>
</feature>
<organism evidence="3 4">
    <name type="scientific">Motilimonas cestriensis</name>
    <dbReference type="NCBI Taxonomy" id="2742685"/>
    <lineage>
        <taxon>Bacteria</taxon>
        <taxon>Pseudomonadati</taxon>
        <taxon>Pseudomonadota</taxon>
        <taxon>Gammaproteobacteria</taxon>
        <taxon>Alteromonadales</taxon>
        <taxon>Alteromonadales genera incertae sedis</taxon>
        <taxon>Motilimonas</taxon>
    </lineage>
</organism>
<feature type="compositionally biased region" description="Polar residues" evidence="1">
    <location>
        <begin position="566"/>
        <end position="579"/>
    </location>
</feature>
<dbReference type="Proteomes" id="UP001201273">
    <property type="component" value="Unassembled WGS sequence"/>
</dbReference>
<feature type="domain" description="Uncharacterised" evidence="2">
    <location>
        <begin position="61"/>
        <end position="364"/>
    </location>
</feature>
<gene>
    <name evidence="3" type="ORF">K6Y31_21235</name>
</gene>
<feature type="compositionally biased region" description="Polar residues" evidence="1">
    <location>
        <begin position="765"/>
        <end position="776"/>
    </location>
</feature>
<name>A0ABS8WG95_9GAMM</name>
<sequence length="873" mass="97374">MKTRGERFEEFLYKIGLIPWIGRQLGLIEIDSGDFLTAKELMAFPPATHGTPTQKVEEILASVEPLLKKIKHEAGIDDRLQTTFNFHNLYLDVIRNYATYIHLLPASENWHHSEHGGLLYHSLETSLEALKVFNNAHFRRYHTADIEVLRKPRWKYATWLAALLHDAGKPISDCRVICMKKGIVWPPHMMSLLEWAKLHKVERYKVAWKPERIHKGHESLAIHMLPKILTEDAKRFLTDGPDDVYEEVGRVLSNLEHSRSDIAAAVRTADSKSTARNIQKTWDRQLGEKNTSTVMLIVKGLRAKLSEWVVNEPKGHVWIINKEVYLAWPKAIQEVIEYLRKKEVVVPADTNTVYNMLYENHIIRNPDKDSKTTLFLPGDYSEDDAIKLRDGNVPVQWEFLVRVVWADYVFEGVPMPNTMNGILKLNKNFDMILVNEKGPTEIPAPAPQDNGQAQNNNQSTTPPAQSQTNSNQSATPPAQSQANRNQSATSPAQSQANRNQSATSPAQSQANRNQSATSPAQSQANRNQSATSPAQSQANNNQPATPQAQSQANNNQPAKSRKSKQKATPANQAVTQVKSIKQRKPKSKPSENDTSPFNPVAGTNFSELVANPPVSQVNNAVETDDDYDNDVEDQVTETEVSQEAAQVEMYYPSEQIKQIKDYLDAHPENKSIVMEADGVHYISPITALKAIPALGQPKQLMDALQNGNEIERRNPELITSGGITCNAIRLTAQGAEYLLSKQDNKKQPKTATGQQVITSEPVKQKTAQAKTPSEATQEGIDLCQGDEAPVDLEGLMAALASLCTPETTATLDGRFYVSIDIINQICRNNGNARANYDAIAVVLGACKGQNHQVYNEIKPEYLDRFEMTENDNG</sequence>
<feature type="region of interest" description="Disordered" evidence="1">
    <location>
        <begin position="743"/>
        <end position="777"/>
    </location>
</feature>
<keyword evidence="4" id="KW-1185">Reference proteome</keyword>
<evidence type="ECO:0000313" key="3">
    <source>
        <dbReference type="EMBL" id="MCE2597300.1"/>
    </source>
</evidence>
<dbReference type="EMBL" id="JAIMJA010000039">
    <property type="protein sequence ID" value="MCE2597300.1"/>
    <property type="molecule type" value="Genomic_DNA"/>
</dbReference>
<reference evidence="3 4" key="1">
    <citation type="journal article" date="2022" name="Environ. Microbiol. Rep.">
        <title>Eco-phylogenetic analyses reveal divergent evolution of vitamin B12 metabolism in the marine bacterial family 'Psychromonadaceae'.</title>
        <authorList>
            <person name="Jin X."/>
            <person name="Yang Y."/>
            <person name="Cao H."/>
            <person name="Gao B."/>
            <person name="Zhao Z."/>
        </authorList>
    </citation>
    <scope>NUCLEOTIDE SEQUENCE [LARGE SCALE GENOMIC DNA]</scope>
    <source>
        <strain evidence="3 4">MKS20</strain>
    </source>
</reference>
<dbReference type="InterPro" id="IPR011119">
    <property type="entry name" value="Unchr_helicase_relaxase_TraI"/>
</dbReference>
<protein>
    <submittedName>
        <fullName evidence="3">TraI domain-containing protein</fullName>
    </submittedName>
</protein>
<feature type="compositionally biased region" description="Polar residues" evidence="1">
    <location>
        <begin position="592"/>
        <end position="606"/>
    </location>
</feature>
<evidence type="ECO:0000259" key="2">
    <source>
        <dbReference type="Pfam" id="PF07514"/>
    </source>
</evidence>
<dbReference type="Pfam" id="PF07514">
    <property type="entry name" value="TraI_2"/>
    <property type="match status" value="1"/>
</dbReference>